<dbReference type="InterPro" id="IPR045340">
    <property type="entry name" value="DUF6533"/>
</dbReference>
<dbReference type="Pfam" id="PF20151">
    <property type="entry name" value="DUF6533"/>
    <property type="match status" value="1"/>
</dbReference>
<sequence>MAFRIPVELFLYYAQIRNYLSVCGYALLVYDHVLTFEDEIQLVWKARPGLTKATRSKATTCFFVVARYVPLIVGVLFCWNFLYESRPALSRNPTVTSVLNGLFIVGIAGCEAILLARTYGIWICSRRMLWFLTVLYTCVLLVCVALLLPTLGGVQVISGANANFIAYIMVIFIETVVIVLTMYRGILDYRATTRSGGVPLILAFSRTMYQDGVQYYLCILACSITNGVLLLTVEAR</sequence>
<feature type="transmembrane region" description="Helical" evidence="1">
    <location>
        <begin position="164"/>
        <end position="183"/>
    </location>
</feature>
<keyword evidence="1" id="KW-1133">Transmembrane helix</keyword>
<feature type="domain" description="DUF6533" evidence="2">
    <location>
        <begin position="19"/>
        <end position="72"/>
    </location>
</feature>
<evidence type="ECO:0000259" key="2">
    <source>
        <dbReference type="Pfam" id="PF20151"/>
    </source>
</evidence>
<keyword evidence="1" id="KW-0812">Transmembrane</keyword>
<dbReference type="EMBL" id="ML178841">
    <property type="protein sequence ID" value="TFK98259.1"/>
    <property type="molecule type" value="Genomic_DNA"/>
</dbReference>
<dbReference type="Proteomes" id="UP000305067">
    <property type="component" value="Unassembled WGS sequence"/>
</dbReference>
<feature type="transmembrane region" description="Helical" evidence="1">
    <location>
        <begin position="128"/>
        <end position="152"/>
    </location>
</feature>
<organism evidence="3 4">
    <name type="scientific">Pterulicium gracile</name>
    <dbReference type="NCBI Taxonomy" id="1884261"/>
    <lineage>
        <taxon>Eukaryota</taxon>
        <taxon>Fungi</taxon>
        <taxon>Dikarya</taxon>
        <taxon>Basidiomycota</taxon>
        <taxon>Agaricomycotina</taxon>
        <taxon>Agaricomycetes</taxon>
        <taxon>Agaricomycetidae</taxon>
        <taxon>Agaricales</taxon>
        <taxon>Pleurotineae</taxon>
        <taxon>Pterulaceae</taxon>
        <taxon>Pterulicium</taxon>
    </lineage>
</organism>
<protein>
    <recommendedName>
        <fullName evidence="2">DUF6533 domain-containing protein</fullName>
    </recommendedName>
</protein>
<keyword evidence="4" id="KW-1185">Reference proteome</keyword>
<dbReference type="OrthoDB" id="3354157at2759"/>
<proteinExistence type="predicted"/>
<accession>A0A5C3QB19</accession>
<feature type="transmembrane region" description="Helical" evidence="1">
    <location>
        <begin position="61"/>
        <end position="82"/>
    </location>
</feature>
<dbReference type="AlphaFoldDB" id="A0A5C3QB19"/>
<keyword evidence="1" id="KW-0472">Membrane</keyword>
<reference evidence="3 4" key="1">
    <citation type="journal article" date="2019" name="Nat. Ecol. Evol.">
        <title>Megaphylogeny resolves global patterns of mushroom evolution.</title>
        <authorList>
            <person name="Varga T."/>
            <person name="Krizsan K."/>
            <person name="Foldi C."/>
            <person name="Dima B."/>
            <person name="Sanchez-Garcia M."/>
            <person name="Sanchez-Ramirez S."/>
            <person name="Szollosi G.J."/>
            <person name="Szarkandi J.G."/>
            <person name="Papp V."/>
            <person name="Albert L."/>
            <person name="Andreopoulos W."/>
            <person name="Angelini C."/>
            <person name="Antonin V."/>
            <person name="Barry K.W."/>
            <person name="Bougher N.L."/>
            <person name="Buchanan P."/>
            <person name="Buyck B."/>
            <person name="Bense V."/>
            <person name="Catcheside P."/>
            <person name="Chovatia M."/>
            <person name="Cooper J."/>
            <person name="Damon W."/>
            <person name="Desjardin D."/>
            <person name="Finy P."/>
            <person name="Geml J."/>
            <person name="Haridas S."/>
            <person name="Hughes K."/>
            <person name="Justo A."/>
            <person name="Karasinski D."/>
            <person name="Kautmanova I."/>
            <person name="Kiss B."/>
            <person name="Kocsube S."/>
            <person name="Kotiranta H."/>
            <person name="LaButti K.M."/>
            <person name="Lechner B.E."/>
            <person name="Liimatainen K."/>
            <person name="Lipzen A."/>
            <person name="Lukacs Z."/>
            <person name="Mihaltcheva S."/>
            <person name="Morgado L.N."/>
            <person name="Niskanen T."/>
            <person name="Noordeloos M.E."/>
            <person name="Ohm R.A."/>
            <person name="Ortiz-Santana B."/>
            <person name="Ovrebo C."/>
            <person name="Racz N."/>
            <person name="Riley R."/>
            <person name="Savchenko A."/>
            <person name="Shiryaev A."/>
            <person name="Soop K."/>
            <person name="Spirin V."/>
            <person name="Szebenyi C."/>
            <person name="Tomsovsky M."/>
            <person name="Tulloss R.E."/>
            <person name="Uehling J."/>
            <person name="Grigoriev I.V."/>
            <person name="Vagvolgyi C."/>
            <person name="Papp T."/>
            <person name="Martin F.M."/>
            <person name="Miettinen O."/>
            <person name="Hibbett D.S."/>
            <person name="Nagy L.G."/>
        </authorList>
    </citation>
    <scope>NUCLEOTIDE SEQUENCE [LARGE SCALE GENOMIC DNA]</scope>
    <source>
        <strain evidence="3 4">CBS 309.79</strain>
    </source>
</reference>
<feature type="transmembrane region" description="Helical" evidence="1">
    <location>
        <begin position="215"/>
        <end position="233"/>
    </location>
</feature>
<feature type="transmembrane region" description="Helical" evidence="1">
    <location>
        <begin position="94"/>
        <end position="116"/>
    </location>
</feature>
<evidence type="ECO:0000256" key="1">
    <source>
        <dbReference type="SAM" id="Phobius"/>
    </source>
</evidence>
<evidence type="ECO:0000313" key="3">
    <source>
        <dbReference type="EMBL" id="TFK98259.1"/>
    </source>
</evidence>
<name>A0A5C3QB19_9AGAR</name>
<evidence type="ECO:0000313" key="4">
    <source>
        <dbReference type="Proteomes" id="UP000305067"/>
    </source>
</evidence>
<gene>
    <name evidence="3" type="ORF">BDV98DRAFT_573330</name>
</gene>